<evidence type="ECO:0000259" key="2">
    <source>
        <dbReference type="PROSITE" id="PS51898"/>
    </source>
</evidence>
<name>A0A0B5GSM8_KLEFL</name>
<reference evidence="3" key="1">
    <citation type="journal article" date="2014" name="Nucleic Acids Res.">
        <title>Widespread occurrence of organelle genome-encoded 5S rRNAs including permuted molecules.</title>
        <authorList>
            <person name="Valach M."/>
            <person name="Burger G."/>
            <person name="Gray M.W."/>
            <person name="Lang B.F."/>
        </authorList>
    </citation>
    <scope>NUCLEOTIDE SEQUENCE</scope>
    <source>
        <strain evidence="3">NIES-2285</strain>
    </source>
</reference>
<gene>
    <name evidence="3" type="primary">orf374</name>
</gene>
<dbReference type="GO" id="GO:0006310">
    <property type="term" value="P:DNA recombination"/>
    <property type="evidence" value="ECO:0007669"/>
    <property type="project" value="UniProtKB-KW"/>
</dbReference>
<dbReference type="CDD" id="cd00397">
    <property type="entry name" value="DNA_BRE_C"/>
    <property type="match status" value="1"/>
</dbReference>
<dbReference type="EMBL" id="KP165386">
    <property type="protein sequence ID" value="AJF36706.1"/>
    <property type="molecule type" value="Genomic_DNA"/>
</dbReference>
<dbReference type="PROSITE" id="PS51898">
    <property type="entry name" value="TYR_RECOMBINASE"/>
    <property type="match status" value="1"/>
</dbReference>
<dbReference type="GO" id="GO:0003677">
    <property type="term" value="F:DNA binding"/>
    <property type="evidence" value="ECO:0007669"/>
    <property type="project" value="InterPro"/>
</dbReference>
<evidence type="ECO:0000313" key="3">
    <source>
        <dbReference type="EMBL" id="AJF36706.1"/>
    </source>
</evidence>
<geneLocation type="mitochondrion" evidence="3"/>
<sequence>MCEVQRTMEKMIVSWGTERYSGQIQSFHPHENVLSSSFSFFLYKNIEHFYHPKEDGGSYEKSTFANNEKVKREQEVIGTNSSLTVKKSLQDPSSLPSLIDNDQQNDESLDSKLQNELESVNDILEESAGTYKNELAFKKELSSYKLSLEDYNKVIAIVKGKDKKSCRIRLALCLLYITGLRISSLLVLRGSDIESLLEHCKGKILQSKNSPAFHYVHIADLGLSLLKSRQFDFKSLMEGKDPNDYLFTAYDKKQDVRKADKALSRVQLNTDVNSILRKASQTIFNTRVRSHNFRYSYIQDMLDNMVPIESVQKIIGHKDIQTTAHYHESVINGNNAKQIIRNLEQTRKSSTKSHFREYTSVREEFSIPKKRPIV</sequence>
<dbReference type="InterPro" id="IPR013762">
    <property type="entry name" value="Integrase-like_cat_sf"/>
</dbReference>
<dbReference type="SUPFAM" id="SSF56349">
    <property type="entry name" value="DNA breaking-rejoining enzymes"/>
    <property type="match status" value="1"/>
</dbReference>
<dbReference type="InterPro" id="IPR011010">
    <property type="entry name" value="DNA_brk_join_enz"/>
</dbReference>
<accession>A0A0B5GSM8</accession>
<dbReference type="GO" id="GO:0015074">
    <property type="term" value="P:DNA integration"/>
    <property type="evidence" value="ECO:0007669"/>
    <property type="project" value="InterPro"/>
</dbReference>
<evidence type="ECO:0000256" key="1">
    <source>
        <dbReference type="ARBA" id="ARBA00023172"/>
    </source>
</evidence>
<dbReference type="AlphaFoldDB" id="A0A0B5GSM8"/>
<keyword evidence="3" id="KW-0496">Mitochondrion</keyword>
<dbReference type="InterPro" id="IPR050090">
    <property type="entry name" value="Tyrosine_recombinase_XerCD"/>
</dbReference>
<dbReference type="PANTHER" id="PTHR30349">
    <property type="entry name" value="PHAGE INTEGRASE-RELATED"/>
    <property type="match status" value="1"/>
</dbReference>
<proteinExistence type="predicted"/>
<dbReference type="PANTHER" id="PTHR30349:SF64">
    <property type="entry name" value="PROPHAGE INTEGRASE INTD-RELATED"/>
    <property type="match status" value="1"/>
</dbReference>
<keyword evidence="1" id="KW-0233">DNA recombination</keyword>
<dbReference type="Pfam" id="PF00589">
    <property type="entry name" value="Phage_integrase"/>
    <property type="match status" value="1"/>
</dbReference>
<organism evidence="3">
    <name type="scientific">Klebsormidium flaccidum</name>
    <name type="common">Filamentous green alga</name>
    <name type="synonym">Ulothrix flaccida</name>
    <dbReference type="NCBI Taxonomy" id="3175"/>
    <lineage>
        <taxon>Eukaryota</taxon>
        <taxon>Viridiplantae</taxon>
        <taxon>Streptophyta</taxon>
        <taxon>Klebsormidiophyceae</taxon>
        <taxon>Klebsormidiales</taxon>
        <taxon>Klebsormidiaceae</taxon>
        <taxon>Klebsormidium</taxon>
    </lineage>
</organism>
<protein>
    <recommendedName>
        <fullName evidence="2">Tyr recombinase domain-containing protein</fullName>
    </recommendedName>
</protein>
<dbReference type="Gene3D" id="1.10.443.10">
    <property type="entry name" value="Intergrase catalytic core"/>
    <property type="match status" value="1"/>
</dbReference>
<feature type="domain" description="Tyr recombinase" evidence="2">
    <location>
        <begin position="141"/>
        <end position="341"/>
    </location>
</feature>
<dbReference type="InterPro" id="IPR002104">
    <property type="entry name" value="Integrase_catalytic"/>
</dbReference>